<reference evidence="4 5" key="1">
    <citation type="journal article" date="2021" name="Commun. Biol.">
        <title>The genome of Shorea leprosula (Dipterocarpaceae) highlights the ecological relevance of drought in aseasonal tropical rainforests.</title>
        <authorList>
            <person name="Ng K.K.S."/>
            <person name="Kobayashi M.J."/>
            <person name="Fawcett J.A."/>
            <person name="Hatakeyama M."/>
            <person name="Paape T."/>
            <person name="Ng C.H."/>
            <person name="Ang C.C."/>
            <person name="Tnah L.H."/>
            <person name="Lee C.T."/>
            <person name="Nishiyama T."/>
            <person name="Sese J."/>
            <person name="O'Brien M.J."/>
            <person name="Copetti D."/>
            <person name="Mohd Noor M.I."/>
            <person name="Ong R.C."/>
            <person name="Putra M."/>
            <person name="Sireger I.Z."/>
            <person name="Indrioko S."/>
            <person name="Kosugi Y."/>
            <person name="Izuno A."/>
            <person name="Isagi Y."/>
            <person name="Lee S.L."/>
            <person name="Shimizu K.K."/>
        </authorList>
    </citation>
    <scope>NUCLEOTIDE SEQUENCE [LARGE SCALE GENOMIC DNA]</scope>
    <source>
        <strain evidence="4">214</strain>
    </source>
</reference>
<evidence type="ECO:0000313" key="4">
    <source>
        <dbReference type="EMBL" id="GKV33371.1"/>
    </source>
</evidence>
<keyword evidence="1" id="KW-0521">NADP</keyword>
<dbReference type="PANTHER" id="PTHR10366:SF819">
    <property type="entry name" value="REDUCTASE, PUTATIVE-RELATED"/>
    <property type="match status" value="1"/>
</dbReference>
<dbReference type="SUPFAM" id="SSF51735">
    <property type="entry name" value="NAD(P)-binding Rossmann-fold domains"/>
    <property type="match status" value="1"/>
</dbReference>
<comment type="caution">
    <text evidence="4">The sequence shown here is derived from an EMBL/GenBank/DDBJ whole genome shotgun (WGS) entry which is preliminary data.</text>
</comment>
<sequence length="359" mass="40437">MLQSMFKVDLFKARENCSSMPKIEFQDDYKSTNQKLEEKGRVCVTGAGGYLASWVVKLLLSKGYKVHGTVRDPDDIKNMHLKKLENASEGLQLFKADLLDTVSLSDAISGCAGVFHVASPVPPSLIVENYEVELMQPAVIGTLNVLDACLKSKIKKIVVVSSLGAIFLNPNWPRDRVMDEECWSDLEFCKATKNWYCMSKTLAESEAWEYARTSKLNIVTICPSIVLGPMLQPTLNTSSLYLLKFLKDGMEAADSGFRHFVDVRDTAEAVLIIYEKAEAEGRYVCSSHGIKTQDLVLKLKSMYPYCNYPKSFREEVPEVKLSSEKLQKLGWSYWPLEETLVDSIKNYEEIGASTLKYKN</sequence>
<protein>
    <recommendedName>
        <fullName evidence="3">NAD-dependent epimerase/dehydratase domain-containing protein</fullName>
    </recommendedName>
</protein>
<evidence type="ECO:0000313" key="5">
    <source>
        <dbReference type="Proteomes" id="UP001054252"/>
    </source>
</evidence>
<dbReference type="InterPro" id="IPR036291">
    <property type="entry name" value="NAD(P)-bd_dom_sf"/>
</dbReference>
<name>A0AAV5L8Y8_9ROSI</name>
<dbReference type="AlphaFoldDB" id="A0AAV5L8Y8"/>
<evidence type="ECO:0000256" key="2">
    <source>
        <dbReference type="ARBA" id="ARBA00023002"/>
    </source>
</evidence>
<accession>A0AAV5L8Y8</accession>
<proteinExistence type="predicted"/>
<keyword evidence="2" id="KW-0560">Oxidoreductase</keyword>
<dbReference type="FunFam" id="3.40.50.720:FF:000219">
    <property type="entry name" value="Cinnamoyl-CoA reductase 1"/>
    <property type="match status" value="1"/>
</dbReference>
<dbReference type="Proteomes" id="UP001054252">
    <property type="component" value="Unassembled WGS sequence"/>
</dbReference>
<dbReference type="Gene3D" id="3.40.50.720">
    <property type="entry name" value="NAD(P)-binding Rossmann-like Domain"/>
    <property type="match status" value="1"/>
</dbReference>
<dbReference type="InterPro" id="IPR001509">
    <property type="entry name" value="Epimerase_deHydtase"/>
</dbReference>
<keyword evidence="5" id="KW-1185">Reference proteome</keyword>
<evidence type="ECO:0000259" key="3">
    <source>
        <dbReference type="Pfam" id="PF01370"/>
    </source>
</evidence>
<evidence type="ECO:0000256" key="1">
    <source>
        <dbReference type="ARBA" id="ARBA00022857"/>
    </source>
</evidence>
<dbReference type="EMBL" id="BPVZ01000100">
    <property type="protein sequence ID" value="GKV33371.1"/>
    <property type="molecule type" value="Genomic_DNA"/>
</dbReference>
<gene>
    <name evidence="4" type="ORF">SLEP1_g41891</name>
</gene>
<dbReference type="CDD" id="cd08958">
    <property type="entry name" value="FR_SDR_e"/>
    <property type="match status" value="1"/>
</dbReference>
<feature type="domain" description="NAD-dependent epimerase/dehydratase" evidence="3">
    <location>
        <begin position="42"/>
        <end position="280"/>
    </location>
</feature>
<organism evidence="4 5">
    <name type="scientific">Rubroshorea leprosula</name>
    <dbReference type="NCBI Taxonomy" id="152421"/>
    <lineage>
        <taxon>Eukaryota</taxon>
        <taxon>Viridiplantae</taxon>
        <taxon>Streptophyta</taxon>
        <taxon>Embryophyta</taxon>
        <taxon>Tracheophyta</taxon>
        <taxon>Spermatophyta</taxon>
        <taxon>Magnoliopsida</taxon>
        <taxon>eudicotyledons</taxon>
        <taxon>Gunneridae</taxon>
        <taxon>Pentapetalae</taxon>
        <taxon>rosids</taxon>
        <taxon>malvids</taxon>
        <taxon>Malvales</taxon>
        <taxon>Dipterocarpaceae</taxon>
        <taxon>Rubroshorea</taxon>
    </lineage>
</organism>
<dbReference type="InterPro" id="IPR050425">
    <property type="entry name" value="NAD(P)_dehydrat-like"/>
</dbReference>
<dbReference type="GO" id="GO:0016616">
    <property type="term" value="F:oxidoreductase activity, acting on the CH-OH group of donors, NAD or NADP as acceptor"/>
    <property type="evidence" value="ECO:0007669"/>
    <property type="project" value="TreeGrafter"/>
</dbReference>
<dbReference type="PANTHER" id="PTHR10366">
    <property type="entry name" value="NAD DEPENDENT EPIMERASE/DEHYDRATASE"/>
    <property type="match status" value="1"/>
</dbReference>
<dbReference type="Pfam" id="PF01370">
    <property type="entry name" value="Epimerase"/>
    <property type="match status" value="1"/>
</dbReference>